<dbReference type="Proteomes" id="UP000265716">
    <property type="component" value="Unassembled WGS sequence"/>
</dbReference>
<name>A0A397CDJ0_APHAT</name>
<proteinExistence type="predicted"/>
<dbReference type="EMBL" id="QUTC01007354">
    <property type="protein sequence ID" value="RHY48058.1"/>
    <property type="molecule type" value="Genomic_DNA"/>
</dbReference>
<organism evidence="3 11">
    <name type="scientific">Aphanomyces astaci</name>
    <name type="common">Crayfish plague agent</name>
    <dbReference type="NCBI Taxonomy" id="112090"/>
    <lineage>
        <taxon>Eukaryota</taxon>
        <taxon>Sar</taxon>
        <taxon>Stramenopiles</taxon>
        <taxon>Oomycota</taxon>
        <taxon>Saprolegniomycetes</taxon>
        <taxon>Saprolegniales</taxon>
        <taxon>Verrucalvaceae</taxon>
        <taxon>Aphanomyces</taxon>
    </lineage>
</organism>
<evidence type="ECO:0000313" key="10">
    <source>
        <dbReference type="Proteomes" id="UP000266239"/>
    </source>
</evidence>
<evidence type="ECO:0000313" key="6">
    <source>
        <dbReference type="EMBL" id="RHZ09690.1"/>
    </source>
</evidence>
<dbReference type="Proteomes" id="UP000266643">
    <property type="component" value="Unassembled WGS sequence"/>
</dbReference>
<dbReference type="GO" id="GO:0003676">
    <property type="term" value="F:nucleic acid binding"/>
    <property type="evidence" value="ECO:0007669"/>
    <property type="project" value="InterPro"/>
</dbReference>
<dbReference type="AlphaFoldDB" id="A0A397CDJ0"/>
<reference evidence="8 9" key="1">
    <citation type="submission" date="2018-08" db="EMBL/GenBank/DDBJ databases">
        <title>Aphanomyces genome sequencing and annotation.</title>
        <authorList>
            <person name="Minardi D."/>
            <person name="Oidtmann B."/>
            <person name="Van Der Giezen M."/>
            <person name="Studholme D.J."/>
        </authorList>
    </citation>
    <scope>NUCLEOTIDE SEQUENCE [LARGE SCALE GENOMIC DNA]</scope>
    <source>
        <strain evidence="6 9">197901</strain>
        <strain evidence="3 11">D2</strain>
        <strain evidence="7 13">FDL457</strain>
        <strain evidence="4 8">SA</strain>
        <strain evidence="5 12">Si</strain>
        <strain evidence="2 10">Yx</strain>
    </source>
</reference>
<dbReference type="Proteomes" id="UP000266239">
    <property type="component" value="Unassembled WGS sequence"/>
</dbReference>
<dbReference type="EMBL" id="QUTD01008846">
    <property type="protein sequence ID" value="RHY44649.1"/>
    <property type="molecule type" value="Genomic_DNA"/>
</dbReference>
<dbReference type="InterPro" id="IPR047655">
    <property type="entry name" value="Transpos_IS630-like"/>
</dbReference>
<accession>A0A397CDJ0</accession>
<evidence type="ECO:0000313" key="8">
    <source>
        <dbReference type="Proteomes" id="UP000265716"/>
    </source>
</evidence>
<dbReference type="PANTHER" id="PTHR46564">
    <property type="entry name" value="TRANSPOSASE"/>
    <property type="match status" value="1"/>
</dbReference>
<dbReference type="Proteomes" id="UP000283543">
    <property type="component" value="Unassembled WGS sequence"/>
</dbReference>
<sequence>MFPLNYVAAEHASKNTIAHALYAYYHIGMKKSDIAHVFHKSPSTIANWIVRFESRGHLDRKDNKNASTFTQHHRSWIVAFFEHQPMSFLDEAKRAFEVQFKRPISISTVWSIIHRHGMTWKVLERRAMHIKEKDIHRFFEELSLLDWTHSNIQFLDEVSFDSKGMLRKKGYAMKGQKLCFRGEFVRRPRISLLCFIDVNGVSNVFETVGTFDRAKFVDCCWTQATAGAISPYPGRGSIWIMDGASIHCHPDIPNLLRSVGIVPLYLPSYCAFFNPIEYLFGYVKKAFRRHYRENHTNDLLLFVMSLLQSFKRFDLSHVYRHCGYGLPGHFDPSTRLTDHAMPCAPSSTEMDDLLDFMECRDDDNE</sequence>
<dbReference type="InterPro" id="IPR038717">
    <property type="entry name" value="Tc1-like_DDE_dom"/>
</dbReference>
<evidence type="ECO:0000313" key="12">
    <source>
        <dbReference type="Proteomes" id="UP000283543"/>
    </source>
</evidence>
<dbReference type="EMBL" id="QUTE01011486">
    <property type="protein sequence ID" value="RHZ09690.1"/>
    <property type="molecule type" value="Genomic_DNA"/>
</dbReference>
<dbReference type="InterPro" id="IPR009057">
    <property type="entry name" value="Homeodomain-like_sf"/>
</dbReference>
<dbReference type="PANTHER" id="PTHR46564:SF1">
    <property type="entry name" value="TRANSPOSASE"/>
    <property type="match status" value="1"/>
</dbReference>
<evidence type="ECO:0000313" key="2">
    <source>
        <dbReference type="EMBL" id="RHY06411.1"/>
    </source>
</evidence>
<dbReference type="SUPFAM" id="SSF46689">
    <property type="entry name" value="Homeodomain-like"/>
    <property type="match status" value="1"/>
</dbReference>
<evidence type="ECO:0000313" key="7">
    <source>
        <dbReference type="EMBL" id="RHZ16267.1"/>
    </source>
</evidence>
<dbReference type="VEuPathDB" id="FungiDB:H257_16916"/>
<dbReference type="NCBIfam" id="NF033545">
    <property type="entry name" value="transpos_IS630"/>
    <property type="match status" value="1"/>
</dbReference>
<dbReference type="Gene3D" id="3.30.420.10">
    <property type="entry name" value="Ribonuclease H-like superfamily/Ribonuclease H"/>
    <property type="match status" value="1"/>
</dbReference>
<dbReference type="EMBL" id="QUTF01013748">
    <property type="protein sequence ID" value="RHZ16267.1"/>
    <property type="molecule type" value="Genomic_DNA"/>
</dbReference>
<feature type="domain" description="Tc1-like transposase DDE" evidence="1">
    <location>
        <begin position="152"/>
        <end position="290"/>
    </location>
</feature>
<evidence type="ECO:0000313" key="9">
    <source>
        <dbReference type="Proteomes" id="UP000266196"/>
    </source>
</evidence>
<dbReference type="InterPro" id="IPR036397">
    <property type="entry name" value="RNaseH_sf"/>
</dbReference>
<dbReference type="Proteomes" id="UP000266196">
    <property type="component" value="Unassembled WGS sequence"/>
</dbReference>
<dbReference type="Proteomes" id="UP000286510">
    <property type="component" value="Unassembled WGS sequence"/>
</dbReference>
<evidence type="ECO:0000313" key="3">
    <source>
        <dbReference type="EMBL" id="RHY44649.1"/>
    </source>
</evidence>
<evidence type="ECO:0000313" key="11">
    <source>
        <dbReference type="Proteomes" id="UP000266643"/>
    </source>
</evidence>
<evidence type="ECO:0000313" key="13">
    <source>
        <dbReference type="Proteomes" id="UP000286510"/>
    </source>
</evidence>
<evidence type="ECO:0000313" key="4">
    <source>
        <dbReference type="EMBL" id="RHY48058.1"/>
    </source>
</evidence>
<evidence type="ECO:0000259" key="1">
    <source>
        <dbReference type="Pfam" id="PF13358"/>
    </source>
</evidence>
<dbReference type="EMBL" id="QUTA01007621">
    <property type="protein sequence ID" value="RHY06411.1"/>
    <property type="molecule type" value="Genomic_DNA"/>
</dbReference>
<dbReference type="Pfam" id="PF13358">
    <property type="entry name" value="DDE_3"/>
    <property type="match status" value="1"/>
</dbReference>
<evidence type="ECO:0000313" key="5">
    <source>
        <dbReference type="EMBL" id="RHY63978.1"/>
    </source>
</evidence>
<gene>
    <name evidence="2" type="ORF">DYB25_009763</name>
    <name evidence="7" type="ORF">DYB26_012774</name>
    <name evidence="3" type="ORF">DYB30_012765</name>
    <name evidence="6" type="ORF">DYB31_013840</name>
    <name evidence="5" type="ORF">DYB34_009877</name>
    <name evidence="4" type="ORF">DYB38_007966</name>
</gene>
<protein>
    <recommendedName>
        <fullName evidence="1">Tc1-like transposase DDE domain-containing protein</fullName>
    </recommendedName>
</protein>
<comment type="caution">
    <text evidence="3">The sequence shown here is derived from an EMBL/GenBank/DDBJ whole genome shotgun (WGS) entry which is preliminary data.</text>
</comment>
<dbReference type="EMBL" id="QUTB01004126">
    <property type="protein sequence ID" value="RHY63978.1"/>
    <property type="molecule type" value="Genomic_DNA"/>
</dbReference>